<organism evidence="7 8">
    <name type="scientific">Aquilegia coerulea</name>
    <name type="common">Rocky mountain columbine</name>
    <dbReference type="NCBI Taxonomy" id="218851"/>
    <lineage>
        <taxon>Eukaryota</taxon>
        <taxon>Viridiplantae</taxon>
        <taxon>Streptophyta</taxon>
        <taxon>Embryophyta</taxon>
        <taxon>Tracheophyta</taxon>
        <taxon>Spermatophyta</taxon>
        <taxon>Magnoliopsida</taxon>
        <taxon>Ranunculales</taxon>
        <taxon>Ranunculaceae</taxon>
        <taxon>Thalictroideae</taxon>
        <taxon>Aquilegia</taxon>
    </lineage>
</organism>
<dbReference type="GO" id="GO:0006355">
    <property type="term" value="P:regulation of DNA-templated transcription"/>
    <property type="evidence" value="ECO:0007669"/>
    <property type="project" value="InterPro"/>
</dbReference>
<dbReference type="PANTHER" id="PTHR31719">
    <property type="entry name" value="NAC TRANSCRIPTION FACTOR 56"/>
    <property type="match status" value="1"/>
</dbReference>
<dbReference type="SUPFAM" id="SSF101941">
    <property type="entry name" value="NAC domain"/>
    <property type="match status" value="1"/>
</dbReference>
<keyword evidence="2" id="KW-0238">DNA-binding</keyword>
<keyword evidence="3" id="KW-0804">Transcription</keyword>
<keyword evidence="4" id="KW-0539">Nucleus</keyword>
<dbReference type="AlphaFoldDB" id="A0A2G5DR90"/>
<dbReference type="InterPro" id="IPR003441">
    <property type="entry name" value="NAC-dom"/>
</dbReference>
<dbReference type="Gene3D" id="2.170.150.80">
    <property type="entry name" value="NAC domain"/>
    <property type="match status" value="1"/>
</dbReference>
<evidence type="ECO:0000256" key="4">
    <source>
        <dbReference type="ARBA" id="ARBA00023242"/>
    </source>
</evidence>
<proteinExistence type="predicted"/>
<keyword evidence="8" id="KW-1185">Reference proteome</keyword>
<evidence type="ECO:0000256" key="2">
    <source>
        <dbReference type="ARBA" id="ARBA00023125"/>
    </source>
</evidence>
<dbReference type="GO" id="GO:0003677">
    <property type="term" value="F:DNA binding"/>
    <property type="evidence" value="ECO:0007669"/>
    <property type="project" value="UniProtKB-KW"/>
</dbReference>
<feature type="region of interest" description="Disordered" evidence="5">
    <location>
        <begin position="180"/>
        <end position="223"/>
    </location>
</feature>
<feature type="domain" description="NAC" evidence="6">
    <location>
        <begin position="10"/>
        <end position="171"/>
    </location>
</feature>
<name>A0A2G5DR90_AQUCA</name>
<protein>
    <recommendedName>
        <fullName evidence="6">NAC domain-containing protein</fullName>
    </recommendedName>
</protein>
<evidence type="ECO:0000313" key="7">
    <source>
        <dbReference type="EMBL" id="PIA46041.1"/>
    </source>
</evidence>
<dbReference type="InParanoid" id="A0A2G5DR90"/>
<evidence type="ECO:0000256" key="1">
    <source>
        <dbReference type="ARBA" id="ARBA00023015"/>
    </source>
</evidence>
<evidence type="ECO:0000313" key="8">
    <source>
        <dbReference type="Proteomes" id="UP000230069"/>
    </source>
</evidence>
<feature type="compositionally biased region" description="Pro residues" evidence="5">
    <location>
        <begin position="281"/>
        <end position="291"/>
    </location>
</feature>
<gene>
    <name evidence="7" type="ORF">AQUCO_01600364v1</name>
</gene>
<keyword evidence="1" id="KW-0805">Transcription regulation</keyword>
<dbReference type="STRING" id="218851.A0A2G5DR90"/>
<reference evidence="7 8" key="1">
    <citation type="submission" date="2017-09" db="EMBL/GenBank/DDBJ databases">
        <title>WGS assembly of Aquilegia coerulea Goldsmith.</title>
        <authorList>
            <person name="Hodges S."/>
            <person name="Kramer E."/>
            <person name="Nordborg M."/>
            <person name="Tomkins J."/>
            <person name="Borevitz J."/>
            <person name="Derieg N."/>
            <person name="Yan J."/>
            <person name="Mihaltcheva S."/>
            <person name="Hayes R.D."/>
            <person name="Rokhsar D."/>
        </authorList>
    </citation>
    <scope>NUCLEOTIDE SEQUENCE [LARGE SCALE GENOMIC DNA]</scope>
    <source>
        <strain evidence="8">cv. Goldsmith</strain>
    </source>
</reference>
<evidence type="ECO:0000259" key="6">
    <source>
        <dbReference type="PROSITE" id="PS51005"/>
    </source>
</evidence>
<accession>A0A2G5DR90</accession>
<dbReference type="PROSITE" id="PS51005">
    <property type="entry name" value="NAC"/>
    <property type="match status" value="1"/>
</dbReference>
<evidence type="ECO:0000256" key="5">
    <source>
        <dbReference type="SAM" id="MobiDB-lite"/>
    </source>
</evidence>
<dbReference type="PANTHER" id="PTHR31719:SF243">
    <property type="entry name" value="NAC DOMAIN-CONTAINING PROTEIN"/>
    <property type="match status" value="1"/>
</dbReference>
<dbReference type="Proteomes" id="UP000230069">
    <property type="component" value="Unassembled WGS sequence"/>
</dbReference>
<feature type="region of interest" description="Disordered" evidence="5">
    <location>
        <begin position="276"/>
        <end position="297"/>
    </location>
</feature>
<dbReference type="Pfam" id="PF02365">
    <property type="entry name" value="NAM"/>
    <property type="match status" value="1"/>
</dbReference>
<sequence>MEFNVNKLRLAPGFRFRPTDEELIVYYLRPRVFNKPIPYNVVIADADVFGIPPEKLKDKAPFVPGDGNLFFFAERKRRYPKGGRPQRSTRCTENMKADHLTWTSTQTQVQIKLKNGKVIGTRALLKLMVNKKPTKWRMHEFKIEKSCLPPPKDDQGKEGYLDVVLCRVYKKKEGKFDNKNKDETEEVAHNPITSTSTMPLEEQPSGYYLPSNTGGSQIPYQHQPAQYHPDQYQHQYDQPQYQHQPLPQPHQLQCQLPPQLYCQPQSQLQCQAQLQHQTLPPSQPEPLPPFQPYQQPQPIYENNLESFSEICKSQQDREVENWKGIFP</sequence>
<evidence type="ECO:0000256" key="3">
    <source>
        <dbReference type="ARBA" id="ARBA00023163"/>
    </source>
</evidence>
<dbReference type="InterPro" id="IPR036093">
    <property type="entry name" value="NAC_dom_sf"/>
</dbReference>
<dbReference type="EMBL" id="KZ305033">
    <property type="protein sequence ID" value="PIA46041.1"/>
    <property type="molecule type" value="Genomic_DNA"/>
</dbReference>